<keyword evidence="2" id="KW-1185">Reference proteome</keyword>
<accession>A0ABU3I7N8</accession>
<sequence>MTIGLEKQGDATSPFLIMSGRPAVSASMPVPMMHIRKMRMAMPHHTVYMHMTMRLCRVPLKPMLMLMMLIMHVPVP</sequence>
<evidence type="ECO:0000313" key="1">
    <source>
        <dbReference type="EMBL" id="MDT3728978.1"/>
    </source>
</evidence>
<gene>
    <name evidence="1" type="ORF">ROS62_30600</name>
</gene>
<evidence type="ECO:0000313" key="2">
    <source>
        <dbReference type="Proteomes" id="UP001181313"/>
    </source>
</evidence>
<name>A0ABU3I7N8_9ACTN</name>
<proteinExistence type="predicted"/>
<dbReference type="EMBL" id="JAVSGH010000138">
    <property type="protein sequence ID" value="MDT3728978.1"/>
    <property type="molecule type" value="Genomic_DNA"/>
</dbReference>
<dbReference type="Proteomes" id="UP001181313">
    <property type="component" value="Unassembled WGS sequence"/>
</dbReference>
<organism evidence="1 2">
    <name type="scientific">Streptomyces althioticus subsp. attaecolombicae</name>
    <dbReference type="NCBI Taxonomy" id="3075534"/>
    <lineage>
        <taxon>Bacteria</taxon>
        <taxon>Bacillati</taxon>
        <taxon>Actinomycetota</taxon>
        <taxon>Actinomycetes</taxon>
        <taxon>Kitasatosporales</taxon>
        <taxon>Streptomycetaceae</taxon>
        <taxon>Streptomyces</taxon>
        <taxon>Streptomyces althioticus group</taxon>
    </lineage>
</organism>
<protein>
    <submittedName>
        <fullName evidence="1">Uncharacterized protein</fullName>
    </submittedName>
</protein>
<feature type="non-terminal residue" evidence="1">
    <location>
        <position position="76"/>
    </location>
</feature>
<comment type="caution">
    <text evidence="1">The sequence shown here is derived from an EMBL/GenBank/DDBJ whole genome shotgun (WGS) entry which is preliminary data.</text>
</comment>
<reference evidence="1" key="1">
    <citation type="submission" date="2024-05" db="EMBL/GenBank/DDBJ databases">
        <title>30 novel species of actinomycetes from the DSMZ collection.</title>
        <authorList>
            <person name="Nouioui I."/>
        </authorList>
    </citation>
    <scope>NUCLEOTIDE SEQUENCE</scope>
    <source>
        <strain evidence="1">DSM 41972</strain>
    </source>
</reference>